<proteinExistence type="predicted"/>
<dbReference type="AlphaFoldDB" id="M6VDA6"/>
<comment type="caution">
    <text evidence="1">The sequence shown here is derived from an EMBL/GenBank/DDBJ whole genome shotgun (WGS) entry which is preliminary data.</text>
</comment>
<reference evidence="1 2" key="1">
    <citation type="submission" date="2013-01" db="EMBL/GenBank/DDBJ databases">
        <authorList>
            <person name="Harkins D.M."/>
            <person name="Durkin A.S."/>
            <person name="Brinkac L.M."/>
            <person name="Haft D.H."/>
            <person name="Selengut J.D."/>
            <person name="Sanka R."/>
            <person name="DePew J."/>
            <person name="Purushe J."/>
            <person name="Matthias M.A."/>
            <person name="Vinetz J.M."/>
            <person name="Sutton G.G."/>
            <person name="Nierman W.C."/>
            <person name="Fouts D.E."/>
        </authorList>
    </citation>
    <scope>NUCLEOTIDE SEQUENCE [LARGE SCALE GENOMIC DNA]</scope>
    <source>
        <strain evidence="1 2">HAI1536</strain>
    </source>
</reference>
<evidence type="ECO:0000313" key="2">
    <source>
        <dbReference type="Proteomes" id="UP000012112"/>
    </source>
</evidence>
<gene>
    <name evidence="1" type="ORF">LEP1GSC172_3528</name>
</gene>
<dbReference type="Proteomes" id="UP000012112">
    <property type="component" value="Unassembled WGS sequence"/>
</dbReference>
<evidence type="ECO:0000313" key="1">
    <source>
        <dbReference type="EMBL" id="EMO54870.1"/>
    </source>
</evidence>
<name>M6VDA6_9LEPT</name>
<organism evidence="1 2">
    <name type="scientific">Leptospira noguchii</name>
    <dbReference type="NCBI Taxonomy" id="28182"/>
    <lineage>
        <taxon>Bacteria</taxon>
        <taxon>Pseudomonadati</taxon>
        <taxon>Spirochaetota</taxon>
        <taxon>Spirochaetia</taxon>
        <taxon>Leptospirales</taxon>
        <taxon>Leptospiraceae</taxon>
        <taxon>Leptospira</taxon>
    </lineage>
</organism>
<sequence length="48" mass="5594">MFLKIFDSFVWNFVGIVRSELELIKSGLSFKNSMTQVSFAVDSRYLKN</sequence>
<protein>
    <submittedName>
        <fullName evidence="1">Uncharacterized protein</fullName>
    </submittedName>
</protein>
<dbReference type="EMBL" id="AKWD02000019">
    <property type="protein sequence ID" value="EMO54870.1"/>
    <property type="molecule type" value="Genomic_DNA"/>
</dbReference>
<accession>M6VDA6</accession>